<keyword evidence="1" id="KW-1133">Transmembrane helix</keyword>
<evidence type="ECO:0000313" key="2">
    <source>
        <dbReference type="EMBL" id="MDN3687764.1"/>
    </source>
</evidence>
<dbReference type="Proteomes" id="UP001236663">
    <property type="component" value="Unassembled WGS sequence"/>
</dbReference>
<organism evidence="2 3">
    <name type="scientific">Cyclobacterium jeungdonense</name>
    <dbReference type="NCBI Taxonomy" id="708087"/>
    <lineage>
        <taxon>Bacteria</taxon>
        <taxon>Pseudomonadati</taxon>
        <taxon>Bacteroidota</taxon>
        <taxon>Cytophagia</taxon>
        <taxon>Cytophagales</taxon>
        <taxon>Cyclobacteriaceae</taxon>
        <taxon>Cyclobacterium</taxon>
    </lineage>
</organism>
<dbReference type="EMBL" id="JAUFQS010000007">
    <property type="protein sequence ID" value="MDN3687764.1"/>
    <property type="molecule type" value="Genomic_DNA"/>
</dbReference>
<keyword evidence="1" id="KW-0472">Membrane</keyword>
<comment type="caution">
    <text evidence="2">The sequence shown here is derived from an EMBL/GenBank/DDBJ whole genome shotgun (WGS) entry which is preliminary data.</text>
</comment>
<keyword evidence="1" id="KW-0812">Transmembrane</keyword>
<name>A0ABT8C6V1_9BACT</name>
<evidence type="ECO:0000256" key="1">
    <source>
        <dbReference type="SAM" id="Phobius"/>
    </source>
</evidence>
<proteinExistence type="predicted"/>
<feature type="transmembrane region" description="Helical" evidence="1">
    <location>
        <begin position="12"/>
        <end position="33"/>
    </location>
</feature>
<gene>
    <name evidence="2" type="ORF">QWZ15_07985</name>
</gene>
<keyword evidence="3" id="KW-1185">Reference proteome</keyword>
<evidence type="ECO:0000313" key="3">
    <source>
        <dbReference type="Proteomes" id="UP001236663"/>
    </source>
</evidence>
<dbReference type="RefSeq" id="WP_163384220.1">
    <property type="nucleotide sequence ID" value="NZ_JAUFQS010000007.1"/>
</dbReference>
<protein>
    <submittedName>
        <fullName evidence="2">Uncharacterized protein</fullName>
    </submittedName>
</protein>
<reference evidence="3" key="1">
    <citation type="journal article" date="2019" name="Int. J. Syst. Evol. Microbiol.">
        <title>The Global Catalogue of Microorganisms (GCM) 10K type strain sequencing project: providing services to taxonomists for standard genome sequencing and annotation.</title>
        <authorList>
            <consortium name="The Broad Institute Genomics Platform"/>
            <consortium name="The Broad Institute Genome Sequencing Center for Infectious Disease"/>
            <person name="Wu L."/>
            <person name="Ma J."/>
        </authorList>
    </citation>
    <scope>NUCLEOTIDE SEQUENCE [LARGE SCALE GENOMIC DNA]</scope>
    <source>
        <strain evidence="3">CECT 7706</strain>
    </source>
</reference>
<feature type="transmembrane region" description="Helical" evidence="1">
    <location>
        <begin position="40"/>
        <end position="59"/>
    </location>
</feature>
<accession>A0ABT8C6V1</accession>
<sequence>METLLASLKILTLLAAIALILGFIRPVYVLWFLHRNNRLLVLKYYGLPTLIFLLVWLSLEGAMS</sequence>